<protein>
    <recommendedName>
        <fullName evidence="1">RecA family profile 1 domain-containing protein</fullName>
    </recommendedName>
</protein>
<name>A0A7C4I2G7_CALS0</name>
<dbReference type="InterPro" id="IPR020588">
    <property type="entry name" value="RecA_ATP-bd"/>
</dbReference>
<evidence type="ECO:0000313" key="3">
    <source>
        <dbReference type="EMBL" id="HGN90629.1"/>
    </source>
</evidence>
<comment type="caution">
    <text evidence="3">The sequence shown here is derived from an EMBL/GenBank/DDBJ whole genome shotgun (WGS) entry which is preliminary data.</text>
</comment>
<evidence type="ECO:0000259" key="1">
    <source>
        <dbReference type="PROSITE" id="PS50162"/>
    </source>
</evidence>
<gene>
    <name evidence="3" type="ORF">ENT82_05845</name>
    <name evidence="2" type="ORF">ENU43_07335</name>
</gene>
<dbReference type="EMBL" id="DTCM01000086">
    <property type="protein sequence ID" value="HGL41454.1"/>
    <property type="molecule type" value="Genomic_DNA"/>
</dbReference>
<dbReference type="AlphaFoldDB" id="A0A7C4I2G7"/>
<dbReference type="EMBL" id="DTAD01000063">
    <property type="protein sequence ID" value="HGN90629.1"/>
    <property type="molecule type" value="Genomic_DNA"/>
</dbReference>
<accession>A0A7C4I2G7</accession>
<organism evidence="3">
    <name type="scientific">Caldiarchaeum subterraneum</name>
    <dbReference type="NCBI Taxonomy" id="311458"/>
    <lineage>
        <taxon>Archaea</taxon>
        <taxon>Nitrososphaerota</taxon>
        <taxon>Candidatus Caldarchaeales</taxon>
        <taxon>Candidatus Caldarchaeaceae</taxon>
        <taxon>Candidatus Caldarchaeum</taxon>
    </lineage>
</organism>
<reference evidence="3" key="1">
    <citation type="journal article" date="2020" name="mSystems">
        <title>Genome- and Community-Level Interaction Insights into Carbon Utilization and Element Cycling Functions of Hydrothermarchaeota in Hydrothermal Sediment.</title>
        <authorList>
            <person name="Zhou Z."/>
            <person name="Liu Y."/>
            <person name="Xu W."/>
            <person name="Pan J."/>
            <person name="Luo Z.H."/>
            <person name="Li M."/>
        </authorList>
    </citation>
    <scope>NUCLEOTIDE SEQUENCE [LARGE SCALE GENOMIC DNA]</scope>
    <source>
        <strain evidence="3">SpSt-613</strain>
        <strain evidence="2">SpSt-669</strain>
    </source>
</reference>
<dbReference type="Gene3D" id="3.40.50.300">
    <property type="entry name" value="P-loop containing nucleotide triphosphate hydrolases"/>
    <property type="match status" value="1"/>
</dbReference>
<dbReference type="SUPFAM" id="SSF52540">
    <property type="entry name" value="P-loop containing nucleoside triphosphate hydrolases"/>
    <property type="match status" value="1"/>
</dbReference>
<dbReference type="GO" id="GO:0006281">
    <property type="term" value="P:DNA repair"/>
    <property type="evidence" value="ECO:0007669"/>
    <property type="project" value="InterPro"/>
</dbReference>
<dbReference type="GO" id="GO:0140664">
    <property type="term" value="F:ATP-dependent DNA damage sensor activity"/>
    <property type="evidence" value="ECO:0007669"/>
    <property type="project" value="InterPro"/>
</dbReference>
<sequence>MTAAGIRDFFTAGFKPTASYLLYGEEKSGKTALLLSAAAKIAEKGGKVVWIDCGARLHPARLRQIFPVERLNQLYISQPRTFHEQFETMLNVHDFPPSDASLIVCDDFTYLHKLELSGKPSTDLPIYRALSLQAALLKSLAIARKISVVLVGLVHSIPAIDAQEPVAARIVTYWSDVVAKVQRGREASVVMQEKPVAQKIYFKVVEKGVEVLRF</sequence>
<feature type="domain" description="RecA family profile 1" evidence="1">
    <location>
        <begin position="1"/>
        <end position="154"/>
    </location>
</feature>
<evidence type="ECO:0000313" key="2">
    <source>
        <dbReference type="EMBL" id="HGL41454.1"/>
    </source>
</evidence>
<dbReference type="Pfam" id="PF00154">
    <property type="entry name" value="RecA_N"/>
    <property type="match status" value="1"/>
</dbReference>
<dbReference type="GO" id="GO:0005524">
    <property type="term" value="F:ATP binding"/>
    <property type="evidence" value="ECO:0007669"/>
    <property type="project" value="InterPro"/>
</dbReference>
<dbReference type="InterPro" id="IPR049428">
    <property type="entry name" value="RecA-like_N"/>
</dbReference>
<proteinExistence type="predicted"/>
<dbReference type="GO" id="GO:0003677">
    <property type="term" value="F:DNA binding"/>
    <property type="evidence" value="ECO:0007669"/>
    <property type="project" value="InterPro"/>
</dbReference>
<dbReference type="InterPro" id="IPR027417">
    <property type="entry name" value="P-loop_NTPase"/>
</dbReference>
<dbReference type="PROSITE" id="PS50162">
    <property type="entry name" value="RECA_2"/>
    <property type="match status" value="1"/>
</dbReference>